<dbReference type="EMBL" id="FOQH01000001">
    <property type="protein sequence ID" value="SFH66889.1"/>
    <property type="molecule type" value="Genomic_DNA"/>
</dbReference>
<name>A0A1I3BY64_9RHOB</name>
<evidence type="ECO:0000313" key="8">
    <source>
        <dbReference type="Proteomes" id="UP000199377"/>
    </source>
</evidence>
<dbReference type="RefSeq" id="WP_092857312.1">
    <property type="nucleotide sequence ID" value="NZ_FOQH01000001.1"/>
</dbReference>
<dbReference type="Proteomes" id="UP000199377">
    <property type="component" value="Unassembled WGS sequence"/>
</dbReference>
<organism evidence="7 8">
    <name type="scientific">Albimonas pacifica</name>
    <dbReference type="NCBI Taxonomy" id="1114924"/>
    <lineage>
        <taxon>Bacteria</taxon>
        <taxon>Pseudomonadati</taxon>
        <taxon>Pseudomonadota</taxon>
        <taxon>Alphaproteobacteria</taxon>
        <taxon>Rhodobacterales</taxon>
        <taxon>Paracoccaceae</taxon>
        <taxon>Albimonas</taxon>
    </lineage>
</organism>
<dbReference type="InterPro" id="IPR001647">
    <property type="entry name" value="HTH_TetR"/>
</dbReference>
<evidence type="ECO:0000256" key="3">
    <source>
        <dbReference type="ARBA" id="ARBA00023163"/>
    </source>
</evidence>
<keyword evidence="1" id="KW-0805">Transcription regulation</keyword>
<dbReference type="InterPro" id="IPR009057">
    <property type="entry name" value="Homeodomain-like_sf"/>
</dbReference>
<dbReference type="InterPro" id="IPR011075">
    <property type="entry name" value="TetR_C"/>
</dbReference>
<dbReference type="STRING" id="1114924.SAMN05216258_101412"/>
<sequence>MDDHGPAPEPEAGPVVLGPKEERREKSDRRMLRAAIALISKHGSVGASMAQIGLDAGYSRGLPAQRFGAKLKLLETVADVTAERFDQLVAERTAGLRGLAALDARIRAQMEAVRDAPEAATAVYHLMVDAIGSVPELKPRIAALHEGYRRTIRKHVLEARQMGELQEGVDVEETVRAIQGVISGLCLQALIAGDTARLGRDGEVAANLLIASIRKTS</sequence>
<gene>
    <name evidence="7" type="ORF">SAMN05216258_101412</name>
</gene>
<keyword evidence="2 4" id="KW-0238">DNA-binding</keyword>
<dbReference type="Pfam" id="PF16925">
    <property type="entry name" value="TetR_C_13"/>
    <property type="match status" value="1"/>
</dbReference>
<evidence type="ECO:0000256" key="4">
    <source>
        <dbReference type="PROSITE-ProRule" id="PRU00335"/>
    </source>
</evidence>
<evidence type="ECO:0000313" key="7">
    <source>
        <dbReference type="EMBL" id="SFH66889.1"/>
    </source>
</evidence>
<evidence type="ECO:0000256" key="1">
    <source>
        <dbReference type="ARBA" id="ARBA00023015"/>
    </source>
</evidence>
<keyword evidence="8" id="KW-1185">Reference proteome</keyword>
<proteinExistence type="predicted"/>
<evidence type="ECO:0000259" key="6">
    <source>
        <dbReference type="PROSITE" id="PS50977"/>
    </source>
</evidence>
<feature type="region of interest" description="Disordered" evidence="5">
    <location>
        <begin position="1"/>
        <end position="26"/>
    </location>
</feature>
<dbReference type="AlphaFoldDB" id="A0A1I3BY64"/>
<feature type="DNA-binding region" description="H-T-H motif" evidence="4">
    <location>
        <begin position="48"/>
        <end position="67"/>
    </location>
</feature>
<dbReference type="OrthoDB" id="5293556at2"/>
<dbReference type="SUPFAM" id="SSF46689">
    <property type="entry name" value="Homeodomain-like"/>
    <property type="match status" value="1"/>
</dbReference>
<evidence type="ECO:0000256" key="5">
    <source>
        <dbReference type="SAM" id="MobiDB-lite"/>
    </source>
</evidence>
<reference evidence="7 8" key="1">
    <citation type="submission" date="2016-10" db="EMBL/GenBank/DDBJ databases">
        <authorList>
            <person name="de Groot N.N."/>
        </authorList>
    </citation>
    <scope>NUCLEOTIDE SEQUENCE [LARGE SCALE GENOMIC DNA]</scope>
    <source>
        <strain evidence="7 8">CGMCC 1.11030</strain>
    </source>
</reference>
<dbReference type="GO" id="GO:0003677">
    <property type="term" value="F:DNA binding"/>
    <property type="evidence" value="ECO:0007669"/>
    <property type="project" value="UniProtKB-UniRule"/>
</dbReference>
<feature type="domain" description="HTH tetR-type" evidence="6">
    <location>
        <begin position="25"/>
        <end position="85"/>
    </location>
</feature>
<dbReference type="PANTHER" id="PTHR47506:SF6">
    <property type="entry name" value="HTH-TYPE TRANSCRIPTIONAL REPRESSOR NEMR"/>
    <property type="match status" value="1"/>
</dbReference>
<accession>A0A1I3BY64</accession>
<keyword evidence="3" id="KW-0804">Transcription</keyword>
<dbReference type="PROSITE" id="PS50977">
    <property type="entry name" value="HTH_TETR_2"/>
    <property type="match status" value="1"/>
</dbReference>
<protein>
    <submittedName>
        <fullName evidence="7">Transcriptional regulator, TetR family</fullName>
    </submittedName>
</protein>
<evidence type="ECO:0000256" key="2">
    <source>
        <dbReference type="ARBA" id="ARBA00023125"/>
    </source>
</evidence>
<dbReference type="InterPro" id="IPR036271">
    <property type="entry name" value="Tet_transcr_reg_TetR-rel_C_sf"/>
</dbReference>
<dbReference type="SUPFAM" id="SSF48498">
    <property type="entry name" value="Tetracyclin repressor-like, C-terminal domain"/>
    <property type="match status" value="1"/>
</dbReference>
<dbReference type="PANTHER" id="PTHR47506">
    <property type="entry name" value="TRANSCRIPTIONAL REGULATORY PROTEIN"/>
    <property type="match status" value="1"/>
</dbReference>
<dbReference type="Gene3D" id="1.10.357.10">
    <property type="entry name" value="Tetracycline Repressor, domain 2"/>
    <property type="match status" value="1"/>
</dbReference>